<keyword evidence="6" id="KW-0693">Viral RNA replication</keyword>
<dbReference type="GO" id="GO:0030430">
    <property type="term" value="C:host cell cytoplasm"/>
    <property type="evidence" value="ECO:0007669"/>
    <property type="project" value="UniProtKB-SubCell"/>
</dbReference>
<reference evidence="10" key="1">
    <citation type="submission" date="2019-05" db="EMBL/GenBank/DDBJ databases">
        <authorList>
            <person name="Phan M.V.T."/>
            <person name="Agoti C.N."/>
            <person name="Nokes D.J."/>
            <person name="Cotten M."/>
        </authorList>
    </citation>
    <scope>NUCLEOTIDE SEQUENCE</scope>
    <source>
        <strain evidence="10">20693_14_HMPV</strain>
    </source>
</reference>
<evidence type="ECO:0000256" key="5">
    <source>
        <dbReference type="ARBA" id="ARBA00022844"/>
    </source>
</evidence>
<keyword evidence="5" id="KW-0946">Virion</keyword>
<accession>A0A5B8WD28</accession>
<organism evidence="10">
    <name type="scientific">human metapneumovirus</name>
    <dbReference type="NCBI Taxonomy" id="162145"/>
    <lineage>
        <taxon>Viruses</taxon>
        <taxon>Riboviria</taxon>
        <taxon>Orthornavirae</taxon>
        <taxon>Negarnaviricota</taxon>
        <taxon>Haploviricotina</taxon>
        <taxon>Monjiviricetes</taxon>
        <taxon>Mononegavirales</taxon>
        <taxon>Pneumoviridae</taxon>
        <taxon>Metapneumovirus</taxon>
        <taxon>Metapneumovirus hominis</taxon>
    </lineage>
</organism>
<evidence type="ECO:0000256" key="1">
    <source>
        <dbReference type="ARBA" id="ARBA00004192"/>
    </source>
</evidence>
<dbReference type="InterPro" id="IPR003487">
    <property type="entry name" value="Pprotein_pneumovir"/>
</dbReference>
<comment type="subcellular location">
    <subcellularLocation>
        <location evidence="1">Host cytoplasm</location>
    </subcellularLocation>
    <subcellularLocation>
        <location evidence="2">Virion</location>
    </subcellularLocation>
</comment>
<feature type="compositionally biased region" description="Acidic residues" evidence="9">
    <location>
        <begin position="289"/>
        <end position="299"/>
    </location>
</feature>
<evidence type="ECO:0000256" key="7">
    <source>
        <dbReference type="ARBA" id="ARBA00023200"/>
    </source>
</evidence>
<dbReference type="GO" id="GO:0003968">
    <property type="term" value="F:RNA-directed RNA polymerase activity"/>
    <property type="evidence" value="ECO:0007669"/>
    <property type="project" value="InterPro"/>
</dbReference>
<evidence type="ECO:0000256" key="2">
    <source>
        <dbReference type="ARBA" id="ARBA00004328"/>
    </source>
</evidence>
<evidence type="ECO:0000256" key="6">
    <source>
        <dbReference type="ARBA" id="ARBA00022953"/>
    </source>
</evidence>
<evidence type="ECO:0000256" key="3">
    <source>
        <dbReference type="ARBA" id="ARBA00020572"/>
    </source>
</evidence>
<sequence length="299" mass="33302">MGQVKMSFPEGKDILFMGNEAAKLAEAFQKSLRKPSHKRSQSIIGEKVNTVSETLELPTISRPTKPTILSEPKLAWTDKGGAIKTEVKQTIKIMDPIEEEESTEKKVLPSSDGKTPTEKKLKPSTNTKKKVSFTPNEPGKYTKLERDALDLLSDNEEEDAESSILTFEERDTSSLSIEARLESIEEKLSMILGLLRTLNIATAGPTAARDGIRDAMIGIREELIADIIKEAKGKAAEMMEEEMNQRTKIGNGSVKLTEKAKELNKIVEDESTSGESEEEEELKDIQENNQDDDIYQLIM</sequence>
<proteinExistence type="inferred from homology"/>
<feature type="region of interest" description="Disordered" evidence="9">
    <location>
        <begin position="264"/>
        <end position="299"/>
    </location>
</feature>
<dbReference type="GO" id="GO:0044423">
    <property type="term" value="C:virion component"/>
    <property type="evidence" value="ECO:0007669"/>
    <property type="project" value="UniProtKB-KW"/>
</dbReference>
<comment type="similarity">
    <text evidence="8">Belongs to the pneumoviridae phosphoprotein P family.</text>
</comment>
<dbReference type="Pfam" id="PF02478">
    <property type="entry name" value="Pneumo_phosprot"/>
    <property type="match status" value="1"/>
</dbReference>
<dbReference type="EMBL" id="MK989731">
    <property type="protein sequence ID" value="QED08783.1"/>
    <property type="molecule type" value="Viral_cRNA"/>
</dbReference>
<name>A0A5B8WD28_9MONO</name>
<evidence type="ECO:0000256" key="9">
    <source>
        <dbReference type="SAM" id="MobiDB-lite"/>
    </source>
</evidence>
<protein>
    <recommendedName>
        <fullName evidence="3">Phosphoprotein</fullName>
    </recommendedName>
</protein>
<feature type="region of interest" description="Disordered" evidence="9">
    <location>
        <begin position="95"/>
        <end position="142"/>
    </location>
</feature>
<evidence type="ECO:0000256" key="8">
    <source>
        <dbReference type="ARBA" id="ARBA00023776"/>
    </source>
</evidence>
<keyword evidence="7" id="KW-1035">Host cytoplasm</keyword>
<evidence type="ECO:0000313" key="10">
    <source>
        <dbReference type="EMBL" id="QED08783.1"/>
    </source>
</evidence>
<evidence type="ECO:0000256" key="4">
    <source>
        <dbReference type="ARBA" id="ARBA00022553"/>
    </source>
</evidence>
<keyword evidence="4" id="KW-0597">Phosphoprotein</keyword>
<feature type="compositionally biased region" description="Acidic residues" evidence="9">
    <location>
        <begin position="269"/>
        <end position="282"/>
    </location>
</feature>